<name>A0ABV0R2W0_9TELE</name>
<accession>A0ABV0R2W0</accession>
<reference evidence="1 2" key="1">
    <citation type="submission" date="2021-06" db="EMBL/GenBank/DDBJ databases">
        <authorList>
            <person name="Palmer J.M."/>
        </authorList>
    </citation>
    <scope>NUCLEOTIDE SEQUENCE [LARGE SCALE GENOMIC DNA]</scope>
    <source>
        <strain evidence="1 2">XC_2019</strain>
        <tissue evidence="1">Muscle</tissue>
    </source>
</reference>
<evidence type="ECO:0000313" key="1">
    <source>
        <dbReference type="EMBL" id="MEQ2201973.1"/>
    </source>
</evidence>
<protein>
    <submittedName>
        <fullName evidence="1">Uncharacterized protein</fullName>
    </submittedName>
</protein>
<gene>
    <name evidence="1" type="ORF">XENOCAPTIV_021647</name>
</gene>
<sequence>MFHLIGFSPISIHQSIIIHSCKDRMTLCVCVCVCVCVRAAASVISSKSSLQFLSFLLSSTKRCIFQAAAASFSIQDQSVCVSVCGWVGCLWFANSCFWLQAKLIKRSPGTLGVMFYLLQTDDD</sequence>
<evidence type="ECO:0000313" key="2">
    <source>
        <dbReference type="Proteomes" id="UP001434883"/>
    </source>
</evidence>
<dbReference type="Proteomes" id="UP001434883">
    <property type="component" value="Unassembled WGS sequence"/>
</dbReference>
<organism evidence="1 2">
    <name type="scientific">Xenoophorus captivus</name>
    <dbReference type="NCBI Taxonomy" id="1517983"/>
    <lineage>
        <taxon>Eukaryota</taxon>
        <taxon>Metazoa</taxon>
        <taxon>Chordata</taxon>
        <taxon>Craniata</taxon>
        <taxon>Vertebrata</taxon>
        <taxon>Euteleostomi</taxon>
        <taxon>Actinopterygii</taxon>
        <taxon>Neopterygii</taxon>
        <taxon>Teleostei</taxon>
        <taxon>Neoteleostei</taxon>
        <taxon>Acanthomorphata</taxon>
        <taxon>Ovalentaria</taxon>
        <taxon>Atherinomorphae</taxon>
        <taxon>Cyprinodontiformes</taxon>
        <taxon>Goodeidae</taxon>
        <taxon>Xenoophorus</taxon>
    </lineage>
</organism>
<keyword evidence="2" id="KW-1185">Reference proteome</keyword>
<proteinExistence type="predicted"/>
<dbReference type="EMBL" id="JAHRIN010029959">
    <property type="protein sequence ID" value="MEQ2201973.1"/>
    <property type="molecule type" value="Genomic_DNA"/>
</dbReference>
<comment type="caution">
    <text evidence="1">The sequence shown here is derived from an EMBL/GenBank/DDBJ whole genome shotgun (WGS) entry which is preliminary data.</text>
</comment>